<reference evidence="6 7" key="1">
    <citation type="submission" date="2024-08" db="EMBL/GenBank/DDBJ databases">
        <authorList>
            <person name="Cucini C."/>
            <person name="Frati F."/>
        </authorList>
    </citation>
    <scope>NUCLEOTIDE SEQUENCE [LARGE SCALE GENOMIC DNA]</scope>
</reference>
<dbReference type="InterPro" id="IPR035914">
    <property type="entry name" value="Sperma_CUB_dom_sf"/>
</dbReference>
<dbReference type="PANTHER" id="PTHR24251:SF37">
    <property type="entry name" value="CUB DOMAIN-CONTAINING PROTEIN"/>
    <property type="match status" value="1"/>
</dbReference>
<dbReference type="CDD" id="cd00041">
    <property type="entry name" value="CUB"/>
    <property type="match status" value="4"/>
</dbReference>
<organism evidence="6 7">
    <name type="scientific">Orchesella dallaii</name>
    <dbReference type="NCBI Taxonomy" id="48710"/>
    <lineage>
        <taxon>Eukaryota</taxon>
        <taxon>Metazoa</taxon>
        <taxon>Ecdysozoa</taxon>
        <taxon>Arthropoda</taxon>
        <taxon>Hexapoda</taxon>
        <taxon>Collembola</taxon>
        <taxon>Entomobryomorpha</taxon>
        <taxon>Entomobryoidea</taxon>
        <taxon>Orchesellidae</taxon>
        <taxon>Orchesellinae</taxon>
        <taxon>Orchesella</taxon>
    </lineage>
</organism>
<keyword evidence="1" id="KW-0677">Repeat</keyword>
<evidence type="ECO:0000313" key="7">
    <source>
        <dbReference type="Proteomes" id="UP001642540"/>
    </source>
</evidence>
<gene>
    <name evidence="6" type="ORF">ODALV1_LOCUS22113</name>
</gene>
<evidence type="ECO:0000256" key="2">
    <source>
        <dbReference type="ARBA" id="ARBA00023157"/>
    </source>
</evidence>
<keyword evidence="4" id="KW-0732">Signal</keyword>
<keyword evidence="2" id="KW-1015">Disulfide bond</keyword>
<feature type="signal peptide" evidence="4">
    <location>
        <begin position="1"/>
        <end position="19"/>
    </location>
</feature>
<sequence length="806" mass="90183">MKIKIAAIIFHTLLVLSSAVPVKEDKDYRNKEQKLRKQRSLRTDFLNGDSQFASEDLGKLQHTVVSLLESSIGQLNEQVTQNNNRYKGLTESFQEQQQLLRTIADSIAVFHGEFSNFGKRLTQIENMPTGTQESTTSTLGASTSHCGGRLQGESGVISYKEYETYNDGESCTWIIDVPEALKIGFKLEKTGLERCCDHVNVSSLDTAGLVQQAPVKLKSYRTVFVDGPKAMVRFTSDRSKNGLGFRLSYYKITDLNSTIAEETINESKCGGVIVGETGEISYKLDESYLNNERCVWLVHSPNNSSITFNLQDAGFEKCCDFVSVTTIDPETGTLRNDTRLLREHDETVTIQESTAVIVFSSDRSTAGTGFFLKFTASGVNTDPKYVYKFQHIAEPNGTIEYPASQSYRDDDGITKQQHIYVTATSAKGHIDLPQRFISGIDFNKSTFLKANETCVYDSLTFYEPKVIRKDEGSTHVWQKKAQIPNENDTLLCPEIVSVPEQKGLLEFDVHSFLAIYKPIKKDTFESNTTVSFNYYYKPYESLEIVQPLEDEFGIISYKENQNYRNNENYSWIIEVTNATRIDFNLEQNGFEDCCDYVKVTSLDMTGQMQGATLKLRAGSPTASVTGSRALVNFKSDGSTTGSGFRLRYERGMSLDENVCGGILNPMLNDFGVINYKANENYANDENCQWRIETAGWGRIGFNLEQSGFESCCDFVTISSSSVTANGIVSEPVQLKYDNRNISITGSSALVKFTSDSSGTGTGFRLRFEKLPALEDQDAQRDDDDITLALQALRNKLNKLEGGRNQK</sequence>
<dbReference type="EMBL" id="CAXLJM020000074">
    <property type="protein sequence ID" value="CAL8128157.1"/>
    <property type="molecule type" value="Genomic_DNA"/>
</dbReference>
<dbReference type="SMART" id="SM00042">
    <property type="entry name" value="CUB"/>
    <property type="match status" value="4"/>
</dbReference>
<comment type="caution">
    <text evidence="3">Lacks conserved residue(s) required for the propagation of feature annotation.</text>
</comment>
<dbReference type="SUPFAM" id="SSF49854">
    <property type="entry name" value="Spermadhesin, CUB domain"/>
    <property type="match status" value="4"/>
</dbReference>
<feature type="domain" description="CUB" evidence="5">
    <location>
        <begin position="659"/>
        <end position="770"/>
    </location>
</feature>
<dbReference type="InterPro" id="IPR000859">
    <property type="entry name" value="CUB_dom"/>
</dbReference>
<proteinExistence type="predicted"/>
<protein>
    <recommendedName>
        <fullName evidence="5">CUB domain-containing protein</fullName>
    </recommendedName>
</protein>
<feature type="domain" description="CUB" evidence="5">
    <location>
        <begin position="269"/>
        <end position="377"/>
    </location>
</feature>
<feature type="chain" id="PRO_5047280598" description="CUB domain-containing protein" evidence="4">
    <location>
        <begin position="20"/>
        <end position="806"/>
    </location>
</feature>
<evidence type="ECO:0000256" key="4">
    <source>
        <dbReference type="SAM" id="SignalP"/>
    </source>
</evidence>
<keyword evidence="7" id="KW-1185">Reference proteome</keyword>
<name>A0ABP1RH44_9HEXA</name>
<dbReference type="Pfam" id="PF00431">
    <property type="entry name" value="CUB"/>
    <property type="match status" value="4"/>
</dbReference>
<dbReference type="PROSITE" id="PS01180">
    <property type="entry name" value="CUB"/>
    <property type="match status" value="3"/>
</dbReference>
<accession>A0ABP1RH44</accession>
<comment type="caution">
    <text evidence="6">The sequence shown here is derived from an EMBL/GenBank/DDBJ whole genome shotgun (WGS) entry which is preliminary data.</text>
</comment>
<evidence type="ECO:0000256" key="3">
    <source>
        <dbReference type="PROSITE-ProRule" id="PRU00059"/>
    </source>
</evidence>
<evidence type="ECO:0000313" key="6">
    <source>
        <dbReference type="EMBL" id="CAL8128157.1"/>
    </source>
</evidence>
<feature type="domain" description="CUB" evidence="5">
    <location>
        <begin position="146"/>
        <end position="252"/>
    </location>
</feature>
<dbReference type="Proteomes" id="UP001642540">
    <property type="component" value="Unassembled WGS sequence"/>
</dbReference>
<evidence type="ECO:0000256" key="1">
    <source>
        <dbReference type="ARBA" id="ARBA00022737"/>
    </source>
</evidence>
<evidence type="ECO:0000259" key="5">
    <source>
        <dbReference type="PROSITE" id="PS01180"/>
    </source>
</evidence>
<dbReference type="PANTHER" id="PTHR24251">
    <property type="entry name" value="OVOCHYMASE-RELATED"/>
    <property type="match status" value="1"/>
</dbReference>
<dbReference type="Gene3D" id="2.60.120.290">
    <property type="entry name" value="Spermadhesin, CUB domain"/>
    <property type="match status" value="4"/>
</dbReference>